<dbReference type="InterPro" id="IPR001129">
    <property type="entry name" value="Membr-assoc_MAPEG"/>
</dbReference>
<organism evidence="6 7">
    <name type="scientific">Candidatus Marimicrobium litorale</name>
    <dbReference type="NCBI Taxonomy" id="2518991"/>
    <lineage>
        <taxon>Bacteria</taxon>
        <taxon>Pseudomonadati</taxon>
        <taxon>Pseudomonadota</taxon>
        <taxon>Gammaproteobacteria</taxon>
        <taxon>Cellvibrionales</taxon>
        <taxon>Halieaceae</taxon>
        <taxon>Marimicrobium</taxon>
    </lineage>
</organism>
<accession>A0ABT3T3R2</accession>
<evidence type="ECO:0000256" key="3">
    <source>
        <dbReference type="ARBA" id="ARBA00022989"/>
    </source>
</evidence>
<feature type="transmembrane region" description="Helical" evidence="5">
    <location>
        <begin position="87"/>
        <end position="104"/>
    </location>
</feature>
<reference evidence="6" key="1">
    <citation type="submission" date="2019-02" db="EMBL/GenBank/DDBJ databases">
        <authorList>
            <person name="Li S.-H."/>
        </authorList>
    </citation>
    <scope>NUCLEOTIDE SEQUENCE</scope>
    <source>
        <strain evidence="6">IMCC11814</strain>
    </source>
</reference>
<feature type="transmembrane region" description="Helical" evidence="5">
    <location>
        <begin position="62"/>
        <end position="80"/>
    </location>
</feature>
<keyword evidence="2 5" id="KW-0812">Transmembrane</keyword>
<dbReference type="PANTHER" id="PTHR35371">
    <property type="entry name" value="INNER MEMBRANE PROTEIN"/>
    <property type="match status" value="1"/>
</dbReference>
<evidence type="ECO:0000313" key="6">
    <source>
        <dbReference type="EMBL" id="MCX2976917.1"/>
    </source>
</evidence>
<dbReference type="PANTHER" id="PTHR35371:SF1">
    <property type="entry name" value="BLR7753 PROTEIN"/>
    <property type="match status" value="1"/>
</dbReference>
<evidence type="ECO:0000256" key="2">
    <source>
        <dbReference type="ARBA" id="ARBA00022692"/>
    </source>
</evidence>
<evidence type="ECO:0000256" key="5">
    <source>
        <dbReference type="SAM" id="Phobius"/>
    </source>
</evidence>
<evidence type="ECO:0000313" key="7">
    <source>
        <dbReference type="Proteomes" id="UP001143304"/>
    </source>
</evidence>
<name>A0ABT3T3R2_9GAMM</name>
<sequence>MNVVITSLLILVILPVSCAWIAGYYRQKQLGSVDNKEPRTQSQQLTGPGARAVAAQGNSWEALAVFSATTLAVFIGGIDLDSIRMPVMVFTALRIAYIPAYIAGVDKLRSLIFIGGYGICLYLIYLALSAG</sequence>
<evidence type="ECO:0000256" key="1">
    <source>
        <dbReference type="ARBA" id="ARBA00004370"/>
    </source>
</evidence>
<dbReference type="SUPFAM" id="SSF161084">
    <property type="entry name" value="MAPEG domain-like"/>
    <property type="match status" value="1"/>
</dbReference>
<protein>
    <submittedName>
        <fullName evidence="6">MAPEG family protein</fullName>
    </submittedName>
</protein>
<comment type="caution">
    <text evidence="6">The sequence shown here is derived from an EMBL/GenBank/DDBJ whole genome shotgun (WGS) entry which is preliminary data.</text>
</comment>
<keyword evidence="7" id="KW-1185">Reference proteome</keyword>
<dbReference type="EMBL" id="SHNO01000001">
    <property type="protein sequence ID" value="MCX2976917.1"/>
    <property type="molecule type" value="Genomic_DNA"/>
</dbReference>
<feature type="transmembrane region" description="Helical" evidence="5">
    <location>
        <begin position="110"/>
        <end position="128"/>
    </location>
</feature>
<keyword evidence="3 5" id="KW-1133">Transmembrane helix</keyword>
<dbReference type="InterPro" id="IPR023352">
    <property type="entry name" value="MAPEG-like_dom_sf"/>
</dbReference>
<dbReference type="Gene3D" id="1.20.120.550">
    <property type="entry name" value="Membrane associated eicosanoid/glutathione metabolism-like domain"/>
    <property type="match status" value="1"/>
</dbReference>
<gene>
    <name evidence="6" type="ORF">EYC82_06080</name>
</gene>
<dbReference type="RefSeq" id="WP_279248658.1">
    <property type="nucleotide sequence ID" value="NZ_SHNO01000001.1"/>
</dbReference>
<keyword evidence="4 5" id="KW-0472">Membrane</keyword>
<evidence type="ECO:0000256" key="4">
    <source>
        <dbReference type="ARBA" id="ARBA00023136"/>
    </source>
</evidence>
<dbReference type="Pfam" id="PF01124">
    <property type="entry name" value="MAPEG"/>
    <property type="match status" value="1"/>
</dbReference>
<dbReference type="Proteomes" id="UP001143304">
    <property type="component" value="Unassembled WGS sequence"/>
</dbReference>
<proteinExistence type="predicted"/>
<comment type="subcellular location">
    <subcellularLocation>
        <location evidence="1">Membrane</location>
    </subcellularLocation>
</comment>